<dbReference type="Pfam" id="PF03372">
    <property type="entry name" value="Exo_endo_phos"/>
    <property type="match status" value="1"/>
</dbReference>
<dbReference type="Proteomes" id="UP000035760">
    <property type="component" value="Unassembled WGS sequence"/>
</dbReference>
<protein>
    <recommendedName>
        <fullName evidence="1">Endonuclease/exonuclease/phosphatase domain-containing protein</fullName>
    </recommendedName>
</protein>
<organism evidence="2 3">
    <name type="scientific">Candidatus Competibacter denitrificans Run_A_D11</name>
    <dbReference type="NCBI Taxonomy" id="1400863"/>
    <lineage>
        <taxon>Bacteria</taxon>
        <taxon>Pseudomonadati</taxon>
        <taxon>Pseudomonadota</taxon>
        <taxon>Gammaproteobacteria</taxon>
        <taxon>Candidatus Competibacteraceae</taxon>
        <taxon>Candidatus Competibacter</taxon>
    </lineage>
</organism>
<dbReference type="PANTHER" id="PTHR42834:SF1">
    <property type="entry name" value="ENDONUCLEASE_EXONUCLEASE_PHOSPHATASE FAMILY PROTEIN (AFU_ORTHOLOGUE AFUA_3G09210)"/>
    <property type="match status" value="1"/>
</dbReference>
<dbReference type="InterPro" id="IPR005135">
    <property type="entry name" value="Endo/exonuclease/phosphatase"/>
</dbReference>
<dbReference type="SUPFAM" id="SSF56219">
    <property type="entry name" value="DNase I-like"/>
    <property type="match status" value="1"/>
</dbReference>
<reference evidence="2" key="2">
    <citation type="submission" date="2014-03" db="EMBL/GenBank/DDBJ databases">
        <title>Candidatus Competibacter-lineage genomes retrieved from metagenomes reveal functional metabolic diversity.</title>
        <authorList>
            <person name="McIlroy S.J."/>
            <person name="Albertsen M."/>
            <person name="Andresen E.K."/>
            <person name="Saunders A.M."/>
            <person name="Kristiansen R."/>
            <person name="Stokholm-Bjerregaard M."/>
            <person name="Nielsen K.L."/>
            <person name="Nielsen P.H."/>
        </authorList>
    </citation>
    <scope>NUCLEOTIDE SEQUENCE</scope>
    <source>
        <strain evidence="2">Run_A_D11</strain>
    </source>
</reference>
<comment type="caution">
    <text evidence="2">The sequence shown here is derived from an EMBL/GenBank/DDBJ whole genome shotgun (WGS) entry which is preliminary data.</text>
</comment>
<dbReference type="PANTHER" id="PTHR42834">
    <property type="entry name" value="ENDONUCLEASE/EXONUCLEASE/PHOSPHATASE FAMILY PROTEIN (AFU_ORTHOLOGUE AFUA_3G09210)"/>
    <property type="match status" value="1"/>
</dbReference>
<evidence type="ECO:0000313" key="2">
    <source>
        <dbReference type="EMBL" id="CDI04228.1"/>
    </source>
</evidence>
<dbReference type="EMBL" id="CBTJ020000101">
    <property type="protein sequence ID" value="CDI04228.1"/>
    <property type="molecule type" value="Genomic_DNA"/>
</dbReference>
<dbReference type="AlphaFoldDB" id="W6ME96"/>
<evidence type="ECO:0000313" key="3">
    <source>
        <dbReference type="Proteomes" id="UP000035760"/>
    </source>
</evidence>
<dbReference type="STRING" id="1400863.BN873_890134"/>
<sequence>MFTIATFNLCNLTANASPSRFERFGAIITNELGGPAVLAVQEIATEGVTPSRTPVPADPTYRALIAAIAAAGGPNYLYREIPPLAGQEGGMVGANIRVGLLFDPIRAHLIDRGDSGPEDSTGIRLSAGSPSLILNPGRIAPTHPAFAGDSHRHWVPSRKVLVAEFTVAGRALFVIVCHLKSMRSLSRREEDYTKKQRHAQAEIIHQFATDLLACDPGAAIALLGDFNDVPGSKTLKLLKGERLHNLLDDQPRGQCYTRRHGNQPQALDHILISDALRHGATAYIPHINSNLRPGQREAASDHDPVLAVLPALAPHNQELKTPVSFARASG</sequence>
<accession>W6ME96</accession>
<keyword evidence="3" id="KW-1185">Reference proteome</keyword>
<dbReference type="InterPro" id="IPR036691">
    <property type="entry name" value="Endo/exonu/phosph_ase_sf"/>
</dbReference>
<dbReference type="Gene3D" id="3.60.10.10">
    <property type="entry name" value="Endonuclease/exonuclease/phosphatase"/>
    <property type="match status" value="1"/>
</dbReference>
<name>W6ME96_9GAMM</name>
<dbReference type="OrthoDB" id="9800417at2"/>
<evidence type="ECO:0000259" key="1">
    <source>
        <dbReference type="Pfam" id="PF03372"/>
    </source>
</evidence>
<reference evidence="2" key="1">
    <citation type="submission" date="2013-07" db="EMBL/GenBank/DDBJ databases">
        <authorList>
            <person name="McIlroy S."/>
        </authorList>
    </citation>
    <scope>NUCLEOTIDE SEQUENCE [LARGE SCALE GENOMIC DNA]</scope>
    <source>
        <strain evidence="2">Run_A_D11</strain>
    </source>
</reference>
<dbReference type="RefSeq" id="WP_139031754.1">
    <property type="nucleotide sequence ID" value="NZ_CBTJ020000101.1"/>
</dbReference>
<proteinExistence type="predicted"/>
<dbReference type="GO" id="GO:0003824">
    <property type="term" value="F:catalytic activity"/>
    <property type="evidence" value="ECO:0007669"/>
    <property type="project" value="InterPro"/>
</dbReference>
<gene>
    <name evidence="2" type="ORF">BN873_890134</name>
</gene>
<feature type="domain" description="Endonuclease/exonuclease/phosphatase" evidence="1">
    <location>
        <begin position="5"/>
        <end position="302"/>
    </location>
</feature>